<dbReference type="InterPro" id="IPR004155">
    <property type="entry name" value="PBS_lyase_HEAT"/>
</dbReference>
<protein>
    <submittedName>
        <fullName evidence="6">HEAT repeat domain-containing protein</fullName>
    </submittedName>
</protein>
<dbReference type="GO" id="GO:0016829">
    <property type="term" value="F:lyase activity"/>
    <property type="evidence" value="ECO:0007669"/>
    <property type="project" value="UniProtKB-KW"/>
</dbReference>
<evidence type="ECO:0000313" key="6">
    <source>
        <dbReference type="EMBL" id="MBD2294351.1"/>
    </source>
</evidence>
<dbReference type="AlphaFoldDB" id="A0A927A1P3"/>
<dbReference type="GO" id="GO:0030089">
    <property type="term" value="C:phycobilisome"/>
    <property type="evidence" value="ECO:0007669"/>
    <property type="project" value="UniProtKB-KW"/>
</dbReference>
<evidence type="ECO:0000256" key="1">
    <source>
        <dbReference type="ARBA" id="ARBA00009299"/>
    </source>
</evidence>
<dbReference type="GO" id="GO:0016491">
    <property type="term" value="F:oxidoreductase activity"/>
    <property type="evidence" value="ECO:0007669"/>
    <property type="project" value="TreeGrafter"/>
</dbReference>
<dbReference type="Pfam" id="PF05729">
    <property type="entry name" value="NACHT"/>
    <property type="match status" value="1"/>
</dbReference>
<name>A0A927A1P3_9NOST</name>
<dbReference type="InterPro" id="IPR007111">
    <property type="entry name" value="NACHT_NTPase"/>
</dbReference>
<comment type="caution">
    <text evidence="6">The sequence shown here is derived from an EMBL/GenBank/DDBJ whole genome shotgun (WGS) entry which is preliminary data.</text>
</comment>
<dbReference type="InterPro" id="IPR003593">
    <property type="entry name" value="AAA+_ATPase"/>
</dbReference>
<evidence type="ECO:0000259" key="5">
    <source>
        <dbReference type="SMART" id="SM00382"/>
    </source>
</evidence>
<keyword evidence="3" id="KW-0605">Phycobilisome</keyword>
<dbReference type="SMART" id="SM00382">
    <property type="entry name" value="AAA"/>
    <property type="match status" value="1"/>
</dbReference>
<reference evidence="7" key="1">
    <citation type="journal article" date="2020" name="ISME J.">
        <title>Comparative genomics reveals insights into cyanobacterial evolution and habitat adaptation.</title>
        <authorList>
            <person name="Chen M.Y."/>
            <person name="Teng W.K."/>
            <person name="Zhao L."/>
            <person name="Hu C.X."/>
            <person name="Zhou Y.K."/>
            <person name="Han B.P."/>
            <person name="Song L.R."/>
            <person name="Shu W.S."/>
        </authorList>
    </citation>
    <scope>NUCLEOTIDE SEQUENCE [LARGE SCALE GENOMIC DNA]</scope>
    <source>
        <strain evidence="7">FACHB-251</strain>
    </source>
</reference>
<keyword evidence="4" id="KW-0456">Lyase</keyword>
<dbReference type="SMART" id="SM00567">
    <property type="entry name" value="EZ_HEAT"/>
    <property type="match status" value="4"/>
</dbReference>
<dbReference type="Proteomes" id="UP000662185">
    <property type="component" value="Unassembled WGS sequence"/>
</dbReference>
<dbReference type="PANTHER" id="PTHR12697">
    <property type="entry name" value="PBS LYASE HEAT-LIKE PROTEIN"/>
    <property type="match status" value="1"/>
</dbReference>
<evidence type="ECO:0000256" key="2">
    <source>
        <dbReference type="ARBA" id="ARBA00022549"/>
    </source>
</evidence>
<gene>
    <name evidence="6" type="ORF">H6G06_12860</name>
</gene>
<dbReference type="Gene3D" id="3.40.50.300">
    <property type="entry name" value="P-loop containing nucleotide triphosphate hydrolases"/>
    <property type="match status" value="1"/>
</dbReference>
<evidence type="ECO:0000256" key="3">
    <source>
        <dbReference type="ARBA" id="ARBA00022738"/>
    </source>
</evidence>
<evidence type="ECO:0000256" key="4">
    <source>
        <dbReference type="ARBA" id="ARBA00023239"/>
    </source>
</evidence>
<evidence type="ECO:0000313" key="7">
    <source>
        <dbReference type="Proteomes" id="UP000662185"/>
    </source>
</evidence>
<dbReference type="EMBL" id="JACJQU010000006">
    <property type="protein sequence ID" value="MBD2294351.1"/>
    <property type="molecule type" value="Genomic_DNA"/>
</dbReference>
<dbReference type="PANTHER" id="PTHR12697:SF5">
    <property type="entry name" value="DEOXYHYPUSINE HYDROXYLASE"/>
    <property type="match status" value="1"/>
</dbReference>
<dbReference type="InterPro" id="IPR011989">
    <property type="entry name" value="ARM-like"/>
</dbReference>
<dbReference type="Gene3D" id="1.25.10.10">
    <property type="entry name" value="Leucine-rich Repeat Variant"/>
    <property type="match status" value="2"/>
</dbReference>
<organism evidence="6 7">
    <name type="scientific">Anabaena sphaerica FACHB-251</name>
    <dbReference type="NCBI Taxonomy" id="2692883"/>
    <lineage>
        <taxon>Bacteria</taxon>
        <taxon>Bacillati</taxon>
        <taxon>Cyanobacteriota</taxon>
        <taxon>Cyanophyceae</taxon>
        <taxon>Nostocales</taxon>
        <taxon>Nostocaceae</taxon>
        <taxon>Anabaena</taxon>
    </lineage>
</organism>
<keyword evidence="2" id="KW-0042">Antenna complex</keyword>
<accession>A0A927A1P3</accession>
<comment type="similarity">
    <text evidence="1">Belongs to the CpcE/RpcE/PecE family.</text>
</comment>
<keyword evidence="7" id="KW-1185">Reference proteome</keyword>
<dbReference type="SUPFAM" id="SSF48371">
    <property type="entry name" value="ARM repeat"/>
    <property type="match status" value="1"/>
</dbReference>
<sequence>MGIDFQRYLESICRKYQQWWSLVDKLTNTVALQKADGEELSSLFDFGLMAQIIEPKQRQNEISEKTERLSVLEGLRKYAANESVLLIGRPGAGKSTTLARLLVESAKEALQNQQSQIPVLVELRYYKDYYKTSVLDLVQAFLKRHKLRLDISTLEDLLFEGQFLLLMDGINELPDDNARTNIKLFCRDNSHTPMIFTTRDGGDDLGIRKKLEMQPLSDIEVQRFIDDCMPGQTREILQQLRDRLRELGQTPLVMWMLYFIFQKTQDVPLSSGAALREFTQLYERKSKDDVPVTEKSRRWWSGLLAHLAFEMMQADKPTDFRLSISEKEAEKNFGEFLQGKDELPASLAKICLKDLLKHHLIQRNPQNDEIEFCHQLLQEYYAAESLLQRLDQISPEQLKYYYLNYLKWTEPLSLMLALPEVTQKKAVEIVSLALNVDLNLGAKLAGSVKTKVQEETVGLIAERTEIHQRLKLWLLGITRSNYAISILSKSLENKDDGIRYFANQALGKIGSEATITFLSKALEDENSYIRFDAWDSLDNIGTEAIIPSVKQALKNQDWLISWEAIHRLGNMLREAAIPDLIEALARQDPAHGLAIQMLGHICGKNNISELIQYLENKGFQINKSVIVAIKSLPEFYCSILSPPKKRLLGRLGYSSPYSFQIDKMCDEPTVFELCQNLENEDPDIRKVAVYLLGKLGNEEAINALLKALESEYWRVRFDSVHWLGKIASHNHNEIIFTCLLKAINDENGDVAGCAASVLATSAIPELLPDLSEMLLKFENSFSGILEVILAIQGRCKYYNYIIATSPPPEKENNTDPLTNQLTNSINTLAQNIKTMSEQPKVSMNFHAPITGSSVAGNVEGDSIGTQNNYPSAQNIAEVETVIQKLLEQIEQNKPTPIEAELIVNQAVDNYPVLKDKQVIEQAIKNYPNLKIRLRRVATAVGIETVKVIFAPAGILIEGVKAWTQHE</sequence>
<dbReference type="RefSeq" id="WP_190560653.1">
    <property type="nucleotide sequence ID" value="NZ_JACJQU010000006.1"/>
</dbReference>
<dbReference type="InterPro" id="IPR016024">
    <property type="entry name" value="ARM-type_fold"/>
</dbReference>
<proteinExistence type="inferred from homology"/>
<feature type="domain" description="AAA+ ATPase" evidence="5">
    <location>
        <begin position="80"/>
        <end position="226"/>
    </location>
</feature>
<dbReference type="SUPFAM" id="SSF52540">
    <property type="entry name" value="P-loop containing nucleoside triphosphate hydrolases"/>
    <property type="match status" value="1"/>
</dbReference>
<dbReference type="InterPro" id="IPR027417">
    <property type="entry name" value="P-loop_NTPase"/>
</dbReference>
<dbReference type="Pfam" id="PF13646">
    <property type="entry name" value="HEAT_2"/>
    <property type="match status" value="2"/>
</dbReference>